<name>A0A0E0P7K3_ORYRU</name>
<reference evidence="1" key="2">
    <citation type="submission" date="2015-06" db="UniProtKB">
        <authorList>
            <consortium name="EnsemblPlants"/>
        </authorList>
    </citation>
    <scope>IDENTIFICATION</scope>
</reference>
<dbReference type="Gramene" id="ORUFI04G09310.1">
    <property type="protein sequence ID" value="ORUFI04G09310.1"/>
    <property type="gene ID" value="ORUFI04G09310"/>
</dbReference>
<organism evidence="1 2">
    <name type="scientific">Oryza rufipogon</name>
    <name type="common">Brownbeard rice</name>
    <name type="synonym">Asian wild rice</name>
    <dbReference type="NCBI Taxonomy" id="4529"/>
    <lineage>
        <taxon>Eukaryota</taxon>
        <taxon>Viridiplantae</taxon>
        <taxon>Streptophyta</taxon>
        <taxon>Embryophyta</taxon>
        <taxon>Tracheophyta</taxon>
        <taxon>Spermatophyta</taxon>
        <taxon>Magnoliopsida</taxon>
        <taxon>Liliopsida</taxon>
        <taxon>Poales</taxon>
        <taxon>Poaceae</taxon>
        <taxon>BOP clade</taxon>
        <taxon>Oryzoideae</taxon>
        <taxon>Oryzeae</taxon>
        <taxon>Oryzinae</taxon>
        <taxon>Oryza</taxon>
    </lineage>
</organism>
<keyword evidence="2" id="KW-1185">Reference proteome</keyword>
<accession>A0A0E0P7K3</accession>
<sequence length="133" mass="14956">MADGEGGGMEDYAAWVAATIFCRNNSDYAPENPDGPPPPTRTLRCTYRRGGGEDRDSLCVLHQLDDCDDVGALGDEGWVWPRKAMGSVVEVVVPSMREHGVGAYLGYVRWRRMVVAYAIMMYMRFFVEQYYGE</sequence>
<proteinExistence type="predicted"/>
<protein>
    <submittedName>
        <fullName evidence="1">Uncharacterized protein</fullName>
    </submittedName>
</protein>
<dbReference type="AlphaFoldDB" id="A0A0E0P7K3"/>
<evidence type="ECO:0000313" key="1">
    <source>
        <dbReference type="EnsemblPlants" id="ORUFI04G09310.1"/>
    </source>
</evidence>
<dbReference type="OMA" id="RTLRCTY"/>
<reference evidence="2" key="1">
    <citation type="submission" date="2013-06" db="EMBL/GenBank/DDBJ databases">
        <authorList>
            <person name="Zhao Q."/>
        </authorList>
    </citation>
    <scope>NUCLEOTIDE SEQUENCE</scope>
    <source>
        <strain evidence="2">cv. W1943</strain>
    </source>
</reference>
<dbReference type="EnsemblPlants" id="ORUFI04G09310.1">
    <property type="protein sequence ID" value="ORUFI04G09310.1"/>
    <property type="gene ID" value="ORUFI04G09310"/>
</dbReference>
<evidence type="ECO:0000313" key="2">
    <source>
        <dbReference type="Proteomes" id="UP000008022"/>
    </source>
</evidence>
<dbReference type="Proteomes" id="UP000008022">
    <property type="component" value="Unassembled WGS sequence"/>
</dbReference>
<dbReference type="HOGENOM" id="CLU_1941570_0_0_1"/>